<dbReference type="EMBL" id="FNRL01000010">
    <property type="protein sequence ID" value="SEA59478.1"/>
    <property type="molecule type" value="Genomic_DNA"/>
</dbReference>
<evidence type="ECO:0008006" key="3">
    <source>
        <dbReference type="Google" id="ProtNLM"/>
    </source>
</evidence>
<organism evidence="1 2">
    <name type="scientific">Chitinophaga terrae</name>
    <name type="common">ex Kim and Jung 2007</name>
    <dbReference type="NCBI Taxonomy" id="408074"/>
    <lineage>
        <taxon>Bacteria</taxon>
        <taxon>Pseudomonadati</taxon>
        <taxon>Bacteroidota</taxon>
        <taxon>Chitinophagia</taxon>
        <taxon>Chitinophagales</taxon>
        <taxon>Chitinophagaceae</taxon>
        <taxon>Chitinophaga</taxon>
    </lineage>
</organism>
<dbReference type="STRING" id="408074.SAMN05660909_02624"/>
<dbReference type="InterPro" id="IPR021284">
    <property type="entry name" value="DUF2750"/>
</dbReference>
<gene>
    <name evidence="1" type="ORF">SAMN05660909_02624</name>
</gene>
<evidence type="ECO:0000313" key="1">
    <source>
        <dbReference type="EMBL" id="SEA59478.1"/>
    </source>
</evidence>
<dbReference type="Pfam" id="PF11042">
    <property type="entry name" value="DUF2750"/>
    <property type="match status" value="1"/>
</dbReference>
<accession>A0A1H4CGJ0</accession>
<dbReference type="AlphaFoldDB" id="A0A1H4CGJ0"/>
<protein>
    <recommendedName>
        <fullName evidence="3">DUF2750 domain-containing protein</fullName>
    </recommendedName>
</protein>
<name>A0A1H4CGJ0_9BACT</name>
<keyword evidence="2" id="KW-1185">Reference proteome</keyword>
<reference evidence="2" key="1">
    <citation type="submission" date="2016-10" db="EMBL/GenBank/DDBJ databases">
        <authorList>
            <person name="Varghese N."/>
            <person name="Submissions S."/>
        </authorList>
    </citation>
    <scope>NUCLEOTIDE SEQUENCE [LARGE SCALE GENOMIC DNA]</scope>
    <source>
        <strain evidence="2">DSM 23920</strain>
    </source>
</reference>
<dbReference type="OrthoDB" id="2936081at2"/>
<sequence>MKIVSQKEVDNVVKLSPVERYKYALKWIADGEVIYTLTEDGEFEISEVDGHQLFPVWSAPVFAELFAVGEWGNCKVQSFTLAEFESGILPLINENDYLLNVFPVNGRAGFVVELDEFLEDLDKELDYYK</sequence>
<proteinExistence type="predicted"/>
<dbReference type="RefSeq" id="WP_089762249.1">
    <property type="nucleotide sequence ID" value="NZ_BKAT01000007.1"/>
</dbReference>
<evidence type="ECO:0000313" key="2">
    <source>
        <dbReference type="Proteomes" id="UP000199656"/>
    </source>
</evidence>
<dbReference type="Proteomes" id="UP000199656">
    <property type="component" value="Unassembled WGS sequence"/>
</dbReference>